<dbReference type="SUPFAM" id="SSF53850">
    <property type="entry name" value="Periplasmic binding protein-like II"/>
    <property type="match status" value="1"/>
</dbReference>
<dbReference type="Gene3D" id="3.40.190.10">
    <property type="entry name" value="Periplasmic binding protein-like II"/>
    <property type="match status" value="2"/>
</dbReference>
<feature type="signal peptide" evidence="1">
    <location>
        <begin position="1"/>
        <end position="21"/>
    </location>
</feature>
<evidence type="ECO:0000256" key="1">
    <source>
        <dbReference type="SAM" id="SignalP"/>
    </source>
</evidence>
<dbReference type="PANTHER" id="PTHR30024:SF45">
    <property type="entry name" value="ABC TRANSPORTER SUBSTRATE-BINDING PROTEIN"/>
    <property type="match status" value="1"/>
</dbReference>
<comment type="caution">
    <text evidence="2">The sequence shown here is derived from an EMBL/GenBank/DDBJ whole genome shotgun (WGS) entry which is preliminary data.</text>
</comment>
<dbReference type="RefSeq" id="WP_123101369.1">
    <property type="nucleotide sequence ID" value="NZ_CP127527.1"/>
</dbReference>
<sequence length="447" mass="49546">MSRIIIGLMVCSVLVAPSALAKTITISIGYQSMCTDTYPAGTVIKGLDLLQKYLPHTGKYADVKYDIIWRNYSSGAPITNMMMARKLDFGTMGDYPLVVNGAKFQQTPSERSYLITMTGYNLDGAGNGIVVPIKSNITNVSQLENKDISTPIGSSAWGMLYEMAENEHIPISSLHIVNQSPMEGISAITANKIAAHADFCPMSEYMEYKNIGKMIYSGASTHVPYLHGAVVTASFAKKYPEIVVAYDKAVIEADLWISKNPYLASKMMAKWTMIPKEVLYLYFSHGGYLTLNPAITPKWVNTLKYDHSILAKYANVPPLDFQQWVQPQYLETAYKELGLDYSKVQGAPHNPQSNINMPPEIWLQGSGIHKYQSVKSMLISAKEADAQHITVNATYVYDAKTGLKLFGNYAFYTVIRNKIYAFMTLDGAKDAAKGAPVYTYNQILGKV</sequence>
<keyword evidence="1" id="KW-0732">Signal</keyword>
<protein>
    <submittedName>
        <fullName evidence="2">Sulfonate ABC transporter substrate-binding protein</fullName>
    </submittedName>
</protein>
<dbReference type="AlphaFoldDB" id="A0A3M8S2H6"/>
<dbReference type="EMBL" id="RIZI01000074">
    <property type="protein sequence ID" value="RNF73912.1"/>
    <property type="molecule type" value="Genomic_DNA"/>
</dbReference>
<proteinExistence type="predicted"/>
<dbReference type="PANTHER" id="PTHR30024">
    <property type="entry name" value="ALIPHATIC SULFONATES-BINDING PROTEIN-RELATED"/>
    <property type="match status" value="1"/>
</dbReference>
<gene>
    <name evidence="2" type="ORF">EC580_00940</name>
</gene>
<dbReference type="OrthoDB" id="286202at2"/>
<name>A0A3M8S2H6_9PROT</name>
<feature type="chain" id="PRO_5018291115" evidence="1">
    <location>
        <begin position="22"/>
        <end position="447"/>
    </location>
</feature>
<evidence type="ECO:0000313" key="2">
    <source>
        <dbReference type="EMBL" id="RNF73912.1"/>
    </source>
</evidence>
<organism evidence="2">
    <name type="scientific">Acidithiobacillus sulfuriphilus</name>
    <dbReference type="NCBI Taxonomy" id="1867749"/>
    <lineage>
        <taxon>Bacteria</taxon>
        <taxon>Pseudomonadati</taxon>
        <taxon>Pseudomonadota</taxon>
        <taxon>Acidithiobacillia</taxon>
        <taxon>Acidithiobacillales</taxon>
        <taxon>Acidithiobacillaceae</taxon>
        <taxon>Acidithiobacillus</taxon>
    </lineage>
</organism>
<reference evidence="2" key="1">
    <citation type="submission" date="2018-10" db="EMBL/GenBank/DDBJ databases">
        <title>Acidithiobacillus sulfuriphilus sp. nov.: an extremely acidophilic sulfur-oxidizing chemolithotroph isolated from a neutral pH environment.</title>
        <authorList>
            <person name="Falagan C."/>
            <person name="Moya-Beltran A."/>
            <person name="Quatrini R."/>
            <person name="Johnson D.B."/>
        </authorList>
    </citation>
    <scope>NUCLEOTIDE SEQUENCE [LARGE SCALE GENOMIC DNA]</scope>
    <source>
        <strain evidence="2">CJ-2</strain>
    </source>
</reference>
<accession>A0A3M8S2H6</accession>